<evidence type="ECO:0000256" key="4">
    <source>
        <dbReference type="ARBA" id="ARBA00023136"/>
    </source>
</evidence>
<name>F8EVK1_ZYMMT</name>
<dbReference type="KEGG" id="zmp:Zymop_1448"/>
<comment type="subcellular location">
    <subcellularLocation>
        <location evidence="1">Membrane</location>
        <topology evidence="1">Multi-pass membrane protein</topology>
    </subcellularLocation>
</comment>
<dbReference type="Pfam" id="PF02600">
    <property type="entry name" value="DsbB"/>
    <property type="match status" value="1"/>
</dbReference>
<dbReference type="GO" id="GO:0016020">
    <property type="term" value="C:membrane"/>
    <property type="evidence" value="ECO:0007669"/>
    <property type="project" value="UniProtKB-SubCell"/>
</dbReference>
<dbReference type="STRING" id="579138.Zymop_1448"/>
<protein>
    <submittedName>
        <fullName evidence="6">Disulfide bond formation protein DsbB</fullName>
    </submittedName>
</protein>
<keyword evidence="3 5" id="KW-1133">Transmembrane helix</keyword>
<dbReference type="GO" id="GO:0015035">
    <property type="term" value="F:protein-disulfide reductase activity"/>
    <property type="evidence" value="ECO:0007669"/>
    <property type="project" value="InterPro"/>
</dbReference>
<evidence type="ECO:0000256" key="2">
    <source>
        <dbReference type="ARBA" id="ARBA00022692"/>
    </source>
</evidence>
<dbReference type="PATRIC" id="fig|579138.3.peg.1535"/>
<dbReference type="SUPFAM" id="SSF158442">
    <property type="entry name" value="DsbB-like"/>
    <property type="match status" value="1"/>
</dbReference>
<evidence type="ECO:0000256" key="5">
    <source>
        <dbReference type="SAM" id="Phobius"/>
    </source>
</evidence>
<gene>
    <name evidence="6" type="ordered locus">Zymop_1448</name>
</gene>
<dbReference type="InterPro" id="IPR023380">
    <property type="entry name" value="DsbB-like_sf"/>
</dbReference>
<dbReference type="InterPro" id="IPR003752">
    <property type="entry name" value="DiS_bond_form_DsbB/BdbC"/>
</dbReference>
<keyword evidence="4 5" id="KW-0472">Membrane</keyword>
<dbReference type="AlphaFoldDB" id="F8EVK1"/>
<dbReference type="eggNOG" id="COG1495">
    <property type="taxonomic scope" value="Bacteria"/>
</dbReference>
<dbReference type="Proteomes" id="UP000000491">
    <property type="component" value="Chromosome"/>
</dbReference>
<dbReference type="HOGENOM" id="CLU_098660_0_2_5"/>
<dbReference type="RefSeq" id="WP_013934726.1">
    <property type="nucleotide sequence ID" value="NC_015709.1"/>
</dbReference>
<reference evidence="6 7" key="1">
    <citation type="journal article" date="2011" name="J. Bacteriol.">
        <title>Genome sequence of the ethanol-producing Zymomonas mobilis subsp. pomaceae lectotype strain ATCC 29192.</title>
        <authorList>
            <person name="Kouvelis V.N."/>
            <person name="Davenport K.W."/>
            <person name="Brettin T.S."/>
            <person name="Bruce D."/>
            <person name="Detter C."/>
            <person name="Han C.S."/>
            <person name="Nolan M."/>
            <person name="Tapia R."/>
            <person name="Damoulaki A."/>
            <person name="Kyrpides N.C."/>
            <person name="Typas M.A."/>
            <person name="Pappas K.M."/>
        </authorList>
    </citation>
    <scope>NUCLEOTIDE SEQUENCE [LARGE SCALE GENOMIC DNA]</scope>
    <source>
        <strain evidence="7">ATCC 29192 / DSM 22645 / JCM 10191 / CCUG 17912 / NBRC 13757 / NCIMB 11200 / NRRL B-4491 / Barker I</strain>
    </source>
</reference>
<organism evidence="6 7">
    <name type="scientific">Zymomonas mobilis subsp. pomaceae (strain ATCC 29192 / DSM 22645 / JCM 10191 / CCUG 17912 / NBRC 13757 / NCIMB 11200 / NRRL B-4491 / Barker I)</name>
    <dbReference type="NCBI Taxonomy" id="579138"/>
    <lineage>
        <taxon>Bacteria</taxon>
        <taxon>Pseudomonadati</taxon>
        <taxon>Pseudomonadota</taxon>
        <taxon>Alphaproteobacteria</taxon>
        <taxon>Sphingomonadales</taxon>
        <taxon>Zymomonadaceae</taxon>
        <taxon>Zymomonas</taxon>
    </lineage>
</organism>
<evidence type="ECO:0000313" key="6">
    <source>
        <dbReference type="EMBL" id="AEI38338.1"/>
    </source>
</evidence>
<feature type="transmembrane region" description="Helical" evidence="5">
    <location>
        <begin position="70"/>
        <end position="87"/>
    </location>
</feature>
<keyword evidence="2 5" id="KW-0812">Transmembrane</keyword>
<dbReference type="EMBL" id="CP002865">
    <property type="protein sequence ID" value="AEI38338.1"/>
    <property type="molecule type" value="Genomic_DNA"/>
</dbReference>
<dbReference type="GO" id="GO:0006457">
    <property type="term" value="P:protein folding"/>
    <property type="evidence" value="ECO:0007669"/>
    <property type="project" value="InterPro"/>
</dbReference>
<proteinExistence type="predicted"/>
<sequence>MAPSTAPATKKPLWIELKDWALNTTAQQRLTFARWIAFLYPTISMISALGSEYIGHLYPCEMCLWQRKPHYIAIGLMLFSFALSFVFSKKESLRPYITPSKKIFTLLAAFSIAVSGVIGAFHAGVEYHWWQGITTCSLPISGNNTQEMFNAIMKAPFVRCDIPAWTFFGISLAGFNAIFSIGGGVVITLLCLNYLPKRR</sequence>
<feature type="transmembrane region" description="Helical" evidence="5">
    <location>
        <begin position="32"/>
        <end position="50"/>
    </location>
</feature>
<dbReference type="Gene3D" id="1.20.1550.10">
    <property type="entry name" value="DsbB-like"/>
    <property type="match status" value="1"/>
</dbReference>
<feature type="transmembrane region" description="Helical" evidence="5">
    <location>
        <begin position="103"/>
        <end position="125"/>
    </location>
</feature>
<evidence type="ECO:0000256" key="1">
    <source>
        <dbReference type="ARBA" id="ARBA00004141"/>
    </source>
</evidence>
<accession>F8EVK1</accession>
<evidence type="ECO:0000313" key="7">
    <source>
        <dbReference type="Proteomes" id="UP000000491"/>
    </source>
</evidence>
<evidence type="ECO:0000256" key="3">
    <source>
        <dbReference type="ARBA" id="ARBA00022989"/>
    </source>
</evidence>
<feature type="transmembrane region" description="Helical" evidence="5">
    <location>
        <begin position="162"/>
        <end position="195"/>
    </location>
</feature>